<sequence length="192" mass="21394">MSGKKLSSECVLGLYKTNVGNHRPAGLIRPAVRFDPARGTFGKISCPISIAKNYEHYFKTQLFERGPQIYLHTKVSSTTCQRLPIPALWLFPRHVYFISLAGRAQSGRLAQPPGPRHRISITKLAYCVCSCARRFDPPAIRIGLLERLATIARIRFSTGPRGEARRARREGERSLPIRPAATSAGPAPNFDR</sequence>
<protein>
    <submittedName>
        <fullName evidence="2">Uncharacterized protein</fullName>
    </submittedName>
</protein>
<dbReference type="Proteomes" id="UP000299102">
    <property type="component" value="Unassembled WGS sequence"/>
</dbReference>
<dbReference type="AlphaFoldDB" id="A0A4C1Y444"/>
<feature type="region of interest" description="Disordered" evidence="1">
    <location>
        <begin position="159"/>
        <end position="192"/>
    </location>
</feature>
<comment type="caution">
    <text evidence="2">The sequence shown here is derived from an EMBL/GenBank/DDBJ whole genome shotgun (WGS) entry which is preliminary data.</text>
</comment>
<accession>A0A4C1Y444</accession>
<dbReference type="EMBL" id="BGZK01001082">
    <property type="protein sequence ID" value="GBP70668.1"/>
    <property type="molecule type" value="Genomic_DNA"/>
</dbReference>
<feature type="compositionally biased region" description="Basic and acidic residues" evidence="1">
    <location>
        <begin position="162"/>
        <end position="175"/>
    </location>
</feature>
<evidence type="ECO:0000313" key="3">
    <source>
        <dbReference type="Proteomes" id="UP000299102"/>
    </source>
</evidence>
<reference evidence="2 3" key="1">
    <citation type="journal article" date="2019" name="Commun. Biol.">
        <title>The bagworm genome reveals a unique fibroin gene that provides high tensile strength.</title>
        <authorList>
            <person name="Kono N."/>
            <person name="Nakamura H."/>
            <person name="Ohtoshi R."/>
            <person name="Tomita M."/>
            <person name="Numata K."/>
            <person name="Arakawa K."/>
        </authorList>
    </citation>
    <scope>NUCLEOTIDE SEQUENCE [LARGE SCALE GENOMIC DNA]</scope>
</reference>
<proteinExistence type="predicted"/>
<evidence type="ECO:0000256" key="1">
    <source>
        <dbReference type="SAM" id="MobiDB-lite"/>
    </source>
</evidence>
<name>A0A4C1Y444_EUMVA</name>
<evidence type="ECO:0000313" key="2">
    <source>
        <dbReference type="EMBL" id="GBP70668.1"/>
    </source>
</evidence>
<keyword evidence="3" id="KW-1185">Reference proteome</keyword>
<gene>
    <name evidence="2" type="ORF">EVAR_88842_1</name>
</gene>
<organism evidence="2 3">
    <name type="scientific">Eumeta variegata</name>
    <name type="common">Bagworm moth</name>
    <name type="synonym">Eumeta japonica</name>
    <dbReference type="NCBI Taxonomy" id="151549"/>
    <lineage>
        <taxon>Eukaryota</taxon>
        <taxon>Metazoa</taxon>
        <taxon>Ecdysozoa</taxon>
        <taxon>Arthropoda</taxon>
        <taxon>Hexapoda</taxon>
        <taxon>Insecta</taxon>
        <taxon>Pterygota</taxon>
        <taxon>Neoptera</taxon>
        <taxon>Endopterygota</taxon>
        <taxon>Lepidoptera</taxon>
        <taxon>Glossata</taxon>
        <taxon>Ditrysia</taxon>
        <taxon>Tineoidea</taxon>
        <taxon>Psychidae</taxon>
        <taxon>Oiketicinae</taxon>
        <taxon>Eumeta</taxon>
    </lineage>
</organism>